<protein>
    <submittedName>
        <fullName evidence="7">MFS general substrate transporter</fullName>
    </submittedName>
</protein>
<evidence type="ECO:0000256" key="4">
    <source>
        <dbReference type="ARBA" id="ARBA00022989"/>
    </source>
</evidence>
<organism evidence="7 8">
    <name type="scientific">Aspergillus phoenicis ATCC 13157</name>
    <dbReference type="NCBI Taxonomy" id="1353007"/>
    <lineage>
        <taxon>Eukaryota</taxon>
        <taxon>Fungi</taxon>
        <taxon>Dikarya</taxon>
        <taxon>Ascomycota</taxon>
        <taxon>Pezizomycotina</taxon>
        <taxon>Eurotiomycetes</taxon>
        <taxon>Eurotiomycetidae</taxon>
        <taxon>Eurotiales</taxon>
        <taxon>Aspergillaceae</taxon>
        <taxon>Aspergillus</taxon>
    </lineage>
</organism>
<evidence type="ECO:0000256" key="6">
    <source>
        <dbReference type="SAM" id="Phobius"/>
    </source>
</evidence>
<feature type="transmembrane region" description="Helical" evidence="6">
    <location>
        <begin position="176"/>
        <end position="195"/>
    </location>
</feature>
<dbReference type="EMBL" id="KZ851845">
    <property type="protein sequence ID" value="RDK47118.1"/>
    <property type="molecule type" value="Genomic_DNA"/>
</dbReference>
<evidence type="ECO:0000313" key="7">
    <source>
        <dbReference type="EMBL" id="RDK47118.1"/>
    </source>
</evidence>
<feature type="transmembrane region" description="Helical" evidence="6">
    <location>
        <begin position="107"/>
        <end position="130"/>
    </location>
</feature>
<evidence type="ECO:0000256" key="1">
    <source>
        <dbReference type="ARBA" id="ARBA00004141"/>
    </source>
</evidence>
<dbReference type="InterPro" id="IPR036259">
    <property type="entry name" value="MFS_trans_sf"/>
</dbReference>
<evidence type="ECO:0000256" key="3">
    <source>
        <dbReference type="ARBA" id="ARBA00022692"/>
    </source>
</evidence>
<feature type="transmembrane region" description="Helical" evidence="6">
    <location>
        <begin position="390"/>
        <end position="416"/>
    </location>
</feature>
<feature type="transmembrane region" description="Helical" evidence="6">
    <location>
        <begin position="428"/>
        <end position="449"/>
    </location>
</feature>
<evidence type="ECO:0000256" key="5">
    <source>
        <dbReference type="ARBA" id="ARBA00023136"/>
    </source>
</evidence>
<gene>
    <name evidence="7" type="ORF">M752DRAFT_208129</name>
</gene>
<dbReference type="Pfam" id="PF07690">
    <property type="entry name" value="MFS_1"/>
    <property type="match status" value="1"/>
</dbReference>
<feature type="transmembrane region" description="Helical" evidence="6">
    <location>
        <begin position="455"/>
        <end position="479"/>
    </location>
</feature>
<reference evidence="7 8" key="1">
    <citation type="submission" date="2018-07" db="EMBL/GenBank/DDBJ databases">
        <title>Section-level genome sequencing of Aspergillus section Nigri to investigate inter- and intra-species variation.</title>
        <authorList>
            <consortium name="DOE Joint Genome Institute"/>
            <person name="Vesth T.C."/>
            <person name="Nybo J.L."/>
            <person name="Theobald S."/>
            <person name="Frisvad J.C."/>
            <person name="Larsen T.O."/>
            <person name="Nielsen K.F."/>
            <person name="Hoof J.B."/>
            <person name="Brandl J."/>
            <person name="Salamov A."/>
            <person name="Riley R."/>
            <person name="Gladden J.M."/>
            <person name="Phatale P."/>
            <person name="Nielsen M.T."/>
            <person name="Lyhne E.K."/>
            <person name="Kogle M.E."/>
            <person name="Strasser K."/>
            <person name="McDonnell E."/>
            <person name="Barry K."/>
            <person name="Clum A."/>
            <person name="Chen C."/>
            <person name="Nolan M."/>
            <person name="Sandor L."/>
            <person name="Kuo A."/>
            <person name="Lipzen A."/>
            <person name="Hainaut M."/>
            <person name="Drula E."/>
            <person name="Tsang A."/>
            <person name="Magnuson J.K."/>
            <person name="Henrissat B."/>
            <person name="Wiebenga A."/>
            <person name="Simmons B.A."/>
            <person name="Makela M.R."/>
            <person name="De vries R.P."/>
            <person name="Grigoriev I.V."/>
            <person name="Mortensen U.H."/>
            <person name="Baker S.E."/>
            <person name="Andersen M.R."/>
        </authorList>
    </citation>
    <scope>NUCLEOTIDE SEQUENCE [LARGE SCALE GENOMIC DNA]</scope>
    <source>
        <strain evidence="7 8">ATCC 13157</strain>
    </source>
</reference>
<proteinExistence type="predicted"/>
<name>A0A370PY58_ASPPH</name>
<comment type="subcellular location">
    <subcellularLocation>
        <location evidence="1">Membrane</location>
        <topology evidence="1">Multi-pass membrane protein</topology>
    </subcellularLocation>
</comment>
<dbReference type="InterPro" id="IPR011701">
    <property type="entry name" value="MFS"/>
</dbReference>
<accession>A0A370PY58</accession>
<dbReference type="PANTHER" id="PTHR23502:SF132">
    <property type="entry name" value="POLYAMINE TRANSPORTER 2-RELATED"/>
    <property type="match status" value="1"/>
</dbReference>
<evidence type="ECO:0000256" key="2">
    <source>
        <dbReference type="ARBA" id="ARBA00022448"/>
    </source>
</evidence>
<dbReference type="AlphaFoldDB" id="A0A370PY58"/>
<dbReference type="GO" id="GO:0022857">
    <property type="term" value="F:transmembrane transporter activity"/>
    <property type="evidence" value="ECO:0007669"/>
    <property type="project" value="InterPro"/>
</dbReference>
<feature type="transmembrane region" description="Helical" evidence="6">
    <location>
        <begin position="207"/>
        <end position="228"/>
    </location>
</feature>
<dbReference type="SUPFAM" id="SSF103473">
    <property type="entry name" value="MFS general substrate transporter"/>
    <property type="match status" value="1"/>
</dbReference>
<dbReference type="Gene3D" id="1.20.1250.20">
    <property type="entry name" value="MFS general substrate transporter like domains"/>
    <property type="match status" value="1"/>
</dbReference>
<feature type="transmembrane region" description="Helical" evidence="6">
    <location>
        <begin position="365"/>
        <end position="384"/>
    </location>
</feature>
<keyword evidence="2" id="KW-0813">Transport</keyword>
<feature type="transmembrane region" description="Helical" evidence="6">
    <location>
        <begin position="136"/>
        <end position="156"/>
    </location>
</feature>
<keyword evidence="4 6" id="KW-1133">Transmembrane helix</keyword>
<evidence type="ECO:0000313" key="8">
    <source>
        <dbReference type="Proteomes" id="UP000254937"/>
    </source>
</evidence>
<dbReference type="Proteomes" id="UP000254937">
    <property type="component" value="Unassembled WGS sequence"/>
</dbReference>
<keyword evidence="3 6" id="KW-0812">Transmembrane</keyword>
<keyword evidence="8" id="KW-1185">Reference proteome</keyword>
<sequence length="511" mass="57262">MIDEEKTQEVVHGLKTTPDGLILDPQPSDDPNDPLVCSASGLSGQKLTKPELEAFEKGAYTFDMGNRLLLESSYLYDEHAGIISSGASLSQDGYSDFPLLVPLSRRYGSCICLFWSTIGILFGAVWSAMMTSSSDYIPFLISRLFSGLCAGVPLILGSEFVMRAFFRHQRGKCLHILHIPFLMGVSIGPTLGAYIDARASWTVSFWYTVPLNGVLALVILIFLEEAVYAEGEQKRQSFLQEKWNMYVRGRAIPPQLRASWKNMTLALRQWLLSSVSTSLKPLETMVDTQCQRFRWPHVCAQYSLLFTLAVNLNTTVTLTQAIGTALAELYGHFISDRLPLYLSHRKSKTQVIEPAEWRPEYRLHCLWIPVIMLPVGLGLFGASLEYHYHWVLLALGFLLLTFGAISLLPVAMTYLCDCFPNYVSEVSAGMGVWRLILGLLSTVFITPWNDRVGPGWLFGSAGLITLPAFGGVMFLMVFGRQVRQMGFQKRLRTASQNRTILHNQVTTYSCF</sequence>
<keyword evidence="5 6" id="KW-0472">Membrane</keyword>
<dbReference type="PANTHER" id="PTHR23502">
    <property type="entry name" value="MAJOR FACILITATOR SUPERFAMILY"/>
    <property type="match status" value="1"/>
</dbReference>
<dbReference type="GO" id="GO:0005886">
    <property type="term" value="C:plasma membrane"/>
    <property type="evidence" value="ECO:0007669"/>
    <property type="project" value="TreeGrafter"/>
</dbReference>